<dbReference type="Gene3D" id="3.40.309.10">
    <property type="entry name" value="Aldehyde Dehydrogenase, Chain A, domain 2"/>
    <property type="match status" value="1"/>
</dbReference>
<dbReference type="Pfam" id="PF00171">
    <property type="entry name" value="Aldedh"/>
    <property type="match status" value="1"/>
</dbReference>
<dbReference type="InterPro" id="IPR045229">
    <property type="entry name" value="TPP_enz"/>
</dbReference>
<dbReference type="InterPro" id="IPR016162">
    <property type="entry name" value="Ald_DH_N"/>
</dbReference>
<dbReference type="EMBL" id="JACHMI010000001">
    <property type="protein sequence ID" value="MBB6551542.1"/>
    <property type="molecule type" value="Genomic_DNA"/>
</dbReference>
<sequence length="334" mass="35161">MRPCGSPYGLSGAVWSPDQERALAVARRLRTGQVSVNFNPVAPFGGYKGSGIGREKGRYGLEEFTEHPNADQWGYFMTTGADQVAAALDTLGVRHVFAIAGIHNLPILRALRVWGGIRIVGMRHEQTAVHAADGYARTTGTFGVALVSTGSGTAKAMAGLYEASFASSRVLLITGQVESAHLGRGRGYIHEADSRPDMLRAVCRTVARARRAGDLGAEVIRLARDVLTGRRRRGRGSHRRADPARRGRSGAGGHLPRGPRRAGRGPPAVPGRLPRRAVRAGLVSGSPVCTARELSIESPSPPNSSAARARAVIGDTAVDAAYGVRICGPGTLAG</sequence>
<dbReference type="InterPro" id="IPR029061">
    <property type="entry name" value="THDP-binding"/>
</dbReference>
<evidence type="ECO:0000313" key="6">
    <source>
        <dbReference type="EMBL" id="MBB6551542.1"/>
    </source>
</evidence>
<comment type="similarity">
    <text evidence="1">Belongs to the TPP enzyme family.</text>
</comment>
<dbReference type="GO" id="GO:0009097">
    <property type="term" value="P:isoleucine biosynthetic process"/>
    <property type="evidence" value="ECO:0007669"/>
    <property type="project" value="TreeGrafter"/>
</dbReference>
<name>A0A7X0NXU4_9ACTN</name>
<evidence type="ECO:0000256" key="1">
    <source>
        <dbReference type="ARBA" id="ARBA00007812"/>
    </source>
</evidence>
<dbReference type="GO" id="GO:0016620">
    <property type="term" value="F:oxidoreductase activity, acting on the aldehyde or oxo group of donors, NAD or NADP as acceptor"/>
    <property type="evidence" value="ECO:0007669"/>
    <property type="project" value="InterPro"/>
</dbReference>
<dbReference type="Gene3D" id="3.40.605.10">
    <property type="entry name" value="Aldehyde Dehydrogenase, Chain A, domain 1"/>
    <property type="match status" value="1"/>
</dbReference>
<evidence type="ECO:0000256" key="2">
    <source>
        <dbReference type="ARBA" id="ARBA00023002"/>
    </source>
</evidence>
<dbReference type="AlphaFoldDB" id="A0A7X0NXU4"/>
<dbReference type="Proteomes" id="UP000565579">
    <property type="component" value="Unassembled WGS sequence"/>
</dbReference>
<dbReference type="GO" id="GO:0030976">
    <property type="term" value="F:thiamine pyrophosphate binding"/>
    <property type="evidence" value="ECO:0007669"/>
    <property type="project" value="InterPro"/>
</dbReference>
<dbReference type="GO" id="GO:0003984">
    <property type="term" value="F:acetolactate synthase activity"/>
    <property type="evidence" value="ECO:0007669"/>
    <property type="project" value="TreeGrafter"/>
</dbReference>
<dbReference type="PANTHER" id="PTHR18968:SF13">
    <property type="entry name" value="ACETOLACTATE SYNTHASE CATALYTIC SUBUNIT, MITOCHONDRIAL"/>
    <property type="match status" value="1"/>
</dbReference>
<dbReference type="Gene3D" id="3.40.50.970">
    <property type="match status" value="1"/>
</dbReference>
<evidence type="ECO:0000313" key="7">
    <source>
        <dbReference type="Proteomes" id="UP000565579"/>
    </source>
</evidence>
<dbReference type="CDD" id="cd07035">
    <property type="entry name" value="TPP_PYR_POX_like"/>
    <property type="match status" value="1"/>
</dbReference>
<evidence type="ECO:0000259" key="5">
    <source>
        <dbReference type="Pfam" id="PF02776"/>
    </source>
</evidence>
<evidence type="ECO:0000256" key="3">
    <source>
        <dbReference type="SAM" id="MobiDB-lite"/>
    </source>
</evidence>
<evidence type="ECO:0000259" key="4">
    <source>
        <dbReference type="Pfam" id="PF00171"/>
    </source>
</evidence>
<dbReference type="Pfam" id="PF02776">
    <property type="entry name" value="TPP_enzyme_N"/>
    <property type="match status" value="1"/>
</dbReference>
<reference evidence="6 7" key="1">
    <citation type="submission" date="2020-08" db="EMBL/GenBank/DDBJ databases">
        <title>Sequencing the genomes of 1000 actinobacteria strains.</title>
        <authorList>
            <person name="Klenk H.-P."/>
        </authorList>
    </citation>
    <scope>NUCLEOTIDE SEQUENCE [LARGE SCALE GENOMIC DNA]</scope>
    <source>
        <strain evidence="6 7">DSM 43768</strain>
    </source>
</reference>
<feature type="domain" description="Thiamine pyrophosphate enzyme N-terminal TPP-binding" evidence="5">
    <location>
        <begin position="79"/>
        <end position="192"/>
    </location>
</feature>
<feature type="domain" description="Aldehyde dehydrogenase" evidence="4">
    <location>
        <begin position="6"/>
        <end position="66"/>
    </location>
</feature>
<keyword evidence="2" id="KW-0560">Oxidoreductase</keyword>
<dbReference type="InterPro" id="IPR012001">
    <property type="entry name" value="Thiamin_PyroP_enz_TPP-bd_dom"/>
</dbReference>
<dbReference type="SUPFAM" id="SSF52518">
    <property type="entry name" value="Thiamin diphosphate-binding fold (THDP-binding)"/>
    <property type="match status" value="1"/>
</dbReference>
<dbReference type="GO" id="GO:0009099">
    <property type="term" value="P:L-valine biosynthetic process"/>
    <property type="evidence" value="ECO:0007669"/>
    <property type="project" value="TreeGrafter"/>
</dbReference>
<dbReference type="GO" id="GO:0005948">
    <property type="term" value="C:acetolactate synthase complex"/>
    <property type="evidence" value="ECO:0007669"/>
    <property type="project" value="TreeGrafter"/>
</dbReference>
<dbReference type="SUPFAM" id="SSF53720">
    <property type="entry name" value="ALDH-like"/>
    <property type="match status" value="1"/>
</dbReference>
<protein>
    <recommendedName>
        <fullName evidence="8">Thiamine pyrophosphate enzyme N-terminal TPP-binding domain-containing protein</fullName>
    </recommendedName>
</protein>
<evidence type="ECO:0008006" key="8">
    <source>
        <dbReference type="Google" id="ProtNLM"/>
    </source>
</evidence>
<gene>
    <name evidence="6" type="ORF">HD593_006337</name>
</gene>
<dbReference type="InterPro" id="IPR015590">
    <property type="entry name" value="Aldehyde_DH_dom"/>
</dbReference>
<feature type="region of interest" description="Disordered" evidence="3">
    <location>
        <begin position="230"/>
        <end position="280"/>
    </location>
</feature>
<keyword evidence="7" id="KW-1185">Reference proteome</keyword>
<dbReference type="PANTHER" id="PTHR18968">
    <property type="entry name" value="THIAMINE PYROPHOSPHATE ENZYMES"/>
    <property type="match status" value="1"/>
</dbReference>
<comment type="caution">
    <text evidence="6">The sequence shown here is derived from an EMBL/GenBank/DDBJ whole genome shotgun (WGS) entry which is preliminary data.</text>
</comment>
<proteinExistence type="inferred from homology"/>
<dbReference type="InterPro" id="IPR016163">
    <property type="entry name" value="Ald_DH_C"/>
</dbReference>
<dbReference type="GO" id="GO:0000287">
    <property type="term" value="F:magnesium ion binding"/>
    <property type="evidence" value="ECO:0007669"/>
    <property type="project" value="UniProtKB-ARBA"/>
</dbReference>
<accession>A0A7X0NXU4</accession>
<dbReference type="InterPro" id="IPR016161">
    <property type="entry name" value="Ald_DH/histidinol_DH"/>
</dbReference>
<organism evidence="6 7">
    <name type="scientific">Nonomuraea rubra</name>
    <dbReference type="NCBI Taxonomy" id="46180"/>
    <lineage>
        <taxon>Bacteria</taxon>
        <taxon>Bacillati</taxon>
        <taxon>Actinomycetota</taxon>
        <taxon>Actinomycetes</taxon>
        <taxon>Streptosporangiales</taxon>
        <taxon>Streptosporangiaceae</taxon>
        <taxon>Nonomuraea</taxon>
    </lineage>
</organism>
<dbReference type="GO" id="GO:0050660">
    <property type="term" value="F:flavin adenine dinucleotide binding"/>
    <property type="evidence" value="ECO:0007669"/>
    <property type="project" value="TreeGrafter"/>
</dbReference>